<dbReference type="Gene3D" id="3.90.79.10">
    <property type="entry name" value="Nucleoside Triphosphate Pyrophosphohydrolase"/>
    <property type="match status" value="1"/>
</dbReference>
<sequence length="231" mass="24921">MRELPVLGVDAIADAPVNWPILSHRVLGEGAVSTFVSDTVATPQGETMVRDYLQHPGAVGIIAVDDQERVVVVRQYRHPVGFRLIEPPAGLLDAEGETWLSAAERELAEEARLGAGDWRVLVDYLTSPGCLAETLRIFLARDLRDVPRPDGFTLHGEEADMDVCLVPLEELVEAVLAGRVQNPTLVAGSLAAYTALRSGRVEDLRPADAPWPARDAASRRTAEVAALTSSS</sequence>
<comment type="caution">
    <text evidence="3">The sequence shown here is derived from an EMBL/GenBank/DDBJ whole genome shotgun (WGS) entry which is preliminary data.</text>
</comment>
<evidence type="ECO:0000256" key="1">
    <source>
        <dbReference type="ARBA" id="ARBA00022801"/>
    </source>
</evidence>
<dbReference type="PROSITE" id="PS51462">
    <property type="entry name" value="NUDIX"/>
    <property type="match status" value="1"/>
</dbReference>
<keyword evidence="1" id="KW-0378">Hydrolase</keyword>
<dbReference type="Proteomes" id="UP000290624">
    <property type="component" value="Unassembled WGS sequence"/>
</dbReference>
<organism evidence="3 4">
    <name type="scientific">Propioniciclava flava</name>
    <dbReference type="NCBI Taxonomy" id="2072026"/>
    <lineage>
        <taxon>Bacteria</taxon>
        <taxon>Bacillati</taxon>
        <taxon>Actinomycetota</taxon>
        <taxon>Actinomycetes</taxon>
        <taxon>Propionibacteriales</taxon>
        <taxon>Propionibacteriaceae</taxon>
        <taxon>Propioniciclava</taxon>
    </lineage>
</organism>
<keyword evidence="4" id="KW-1185">Reference proteome</keyword>
<dbReference type="PANTHER" id="PTHR11839">
    <property type="entry name" value="UDP/ADP-SUGAR PYROPHOSPHATASE"/>
    <property type="match status" value="1"/>
</dbReference>
<dbReference type="RefSeq" id="WP_129457598.1">
    <property type="nucleotide sequence ID" value="NZ_PPCV01000001.1"/>
</dbReference>
<protein>
    <submittedName>
        <fullName evidence="3">ADP-ribose pyrophosphatase</fullName>
    </submittedName>
</protein>
<dbReference type="AlphaFoldDB" id="A0A4Q2EJQ9"/>
<dbReference type="OrthoDB" id="9806150at2"/>
<evidence type="ECO:0000313" key="3">
    <source>
        <dbReference type="EMBL" id="RXW33629.1"/>
    </source>
</evidence>
<name>A0A4Q2EJQ9_9ACTN</name>
<proteinExistence type="predicted"/>
<dbReference type="InterPro" id="IPR000086">
    <property type="entry name" value="NUDIX_hydrolase_dom"/>
</dbReference>
<gene>
    <name evidence="3" type="ORF">C1706_02455</name>
</gene>
<dbReference type="GO" id="GO:0006753">
    <property type="term" value="P:nucleoside phosphate metabolic process"/>
    <property type="evidence" value="ECO:0007669"/>
    <property type="project" value="TreeGrafter"/>
</dbReference>
<accession>A0A4Q2EJQ9</accession>
<dbReference type="SUPFAM" id="SSF55811">
    <property type="entry name" value="Nudix"/>
    <property type="match status" value="1"/>
</dbReference>
<dbReference type="GO" id="GO:0016787">
    <property type="term" value="F:hydrolase activity"/>
    <property type="evidence" value="ECO:0007669"/>
    <property type="project" value="UniProtKB-KW"/>
</dbReference>
<dbReference type="InterPro" id="IPR015797">
    <property type="entry name" value="NUDIX_hydrolase-like_dom_sf"/>
</dbReference>
<evidence type="ECO:0000313" key="4">
    <source>
        <dbReference type="Proteomes" id="UP000290624"/>
    </source>
</evidence>
<dbReference type="GO" id="GO:0005829">
    <property type="term" value="C:cytosol"/>
    <property type="evidence" value="ECO:0007669"/>
    <property type="project" value="TreeGrafter"/>
</dbReference>
<dbReference type="EMBL" id="PPCV01000001">
    <property type="protein sequence ID" value="RXW33629.1"/>
    <property type="molecule type" value="Genomic_DNA"/>
</dbReference>
<dbReference type="Pfam" id="PF00293">
    <property type="entry name" value="NUDIX"/>
    <property type="match status" value="1"/>
</dbReference>
<dbReference type="PANTHER" id="PTHR11839:SF31">
    <property type="entry name" value="ADP-RIBOSE PYROPHOSPHATASE"/>
    <property type="match status" value="1"/>
</dbReference>
<reference evidence="3 4" key="1">
    <citation type="submission" date="2018-01" db="EMBL/GenBank/DDBJ databases">
        <title>Lactibacter flavus gen. nov., sp. nov., a novel bacterium of the family Propionibacteriaceae isolated from raw milk and dairy products.</title>
        <authorList>
            <person name="Wenning M."/>
            <person name="Breitenwieser F."/>
            <person name="Huptas C."/>
            <person name="von Neubeck M."/>
            <person name="Busse H.-J."/>
            <person name="Scherer S."/>
        </authorList>
    </citation>
    <scope>NUCLEOTIDE SEQUENCE [LARGE SCALE GENOMIC DNA]</scope>
    <source>
        <strain evidence="3 4">VG341</strain>
    </source>
</reference>
<feature type="domain" description="Nudix hydrolase" evidence="2">
    <location>
        <begin position="53"/>
        <end position="193"/>
    </location>
</feature>
<evidence type="ECO:0000259" key="2">
    <source>
        <dbReference type="PROSITE" id="PS51462"/>
    </source>
</evidence>
<dbReference type="GO" id="GO:0019693">
    <property type="term" value="P:ribose phosphate metabolic process"/>
    <property type="evidence" value="ECO:0007669"/>
    <property type="project" value="TreeGrafter"/>
</dbReference>